<sequence>MVGKVDAAKPDPASMSTTFSFENLKLNEATRVVDPSHNPYFNYQTTLYLTEKGLMVIAAIIYWTLKFFDLRSIFARQLLRMFSLLRFISIEEYLQQVRDGNGFCCLRSSER</sequence>
<evidence type="ECO:0000313" key="2">
    <source>
        <dbReference type="Proteomes" id="UP001055811"/>
    </source>
</evidence>
<comment type="caution">
    <text evidence="1">The sequence shown here is derived from an EMBL/GenBank/DDBJ whole genome shotgun (WGS) entry which is preliminary data.</text>
</comment>
<organism evidence="1 2">
    <name type="scientific">Cichorium intybus</name>
    <name type="common">Chicory</name>
    <dbReference type="NCBI Taxonomy" id="13427"/>
    <lineage>
        <taxon>Eukaryota</taxon>
        <taxon>Viridiplantae</taxon>
        <taxon>Streptophyta</taxon>
        <taxon>Embryophyta</taxon>
        <taxon>Tracheophyta</taxon>
        <taxon>Spermatophyta</taxon>
        <taxon>Magnoliopsida</taxon>
        <taxon>eudicotyledons</taxon>
        <taxon>Gunneridae</taxon>
        <taxon>Pentapetalae</taxon>
        <taxon>asterids</taxon>
        <taxon>campanulids</taxon>
        <taxon>Asterales</taxon>
        <taxon>Asteraceae</taxon>
        <taxon>Cichorioideae</taxon>
        <taxon>Cichorieae</taxon>
        <taxon>Cichoriinae</taxon>
        <taxon>Cichorium</taxon>
    </lineage>
</organism>
<keyword evidence="2" id="KW-1185">Reference proteome</keyword>
<accession>A0ACB8YYT5</accession>
<evidence type="ECO:0000313" key="1">
    <source>
        <dbReference type="EMBL" id="KAI3690210.1"/>
    </source>
</evidence>
<name>A0ACB8YYT5_CICIN</name>
<dbReference type="Proteomes" id="UP001055811">
    <property type="component" value="Linkage Group LG09"/>
</dbReference>
<gene>
    <name evidence="1" type="ORF">L2E82_48186</name>
</gene>
<reference evidence="2" key="1">
    <citation type="journal article" date="2022" name="Mol. Ecol. Resour.">
        <title>The genomes of chicory, endive, great burdock and yacon provide insights into Asteraceae palaeo-polyploidization history and plant inulin production.</title>
        <authorList>
            <person name="Fan W."/>
            <person name="Wang S."/>
            <person name="Wang H."/>
            <person name="Wang A."/>
            <person name="Jiang F."/>
            <person name="Liu H."/>
            <person name="Zhao H."/>
            <person name="Xu D."/>
            <person name="Zhang Y."/>
        </authorList>
    </citation>
    <scope>NUCLEOTIDE SEQUENCE [LARGE SCALE GENOMIC DNA]</scope>
    <source>
        <strain evidence="2">cv. Punajuju</strain>
    </source>
</reference>
<protein>
    <submittedName>
        <fullName evidence="1">Uncharacterized protein</fullName>
    </submittedName>
</protein>
<proteinExistence type="predicted"/>
<dbReference type="EMBL" id="CM042017">
    <property type="protein sequence ID" value="KAI3690210.1"/>
    <property type="molecule type" value="Genomic_DNA"/>
</dbReference>
<reference evidence="1 2" key="2">
    <citation type="journal article" date="2022" name="Mol. Ecol. Resour.">
        <title>The genomes of chicory, endive, great burdock and yacon provide insights into Asteraceae paleo-polyploidization history and plant inulin production.</title>
        <authorList>
            <person name="Fan W."/>
            <person name="Wang S."/>
            <person name="Wang H."/>
            <person name="Wang A."/>
            <person name="Jiang F."/>
            <person name="Liu H."/>
            <person name="Zhao H."/>
            <person name="Xu D."/>
            <person name="Zhang Y."/>
        </authorList>
    </citation>
    <scope>NUCLEOTIDE SEQUENCE [LARGE SCALE GENOMIC DNA]</scope>
    <source>
        <strain evidence="2">cv. Punajuju</strain>
        <tissue evidence="1">Leaves</tissue>
    </source>
</reference>